<evidence type="ECO:0008006" key="4">
    <source>
        <dbReference type="Google" id="ProtNLM"/>
    </source>
</evidence>
<keyword evidence="3" id="KW-1185">Reference proteome</keyword>
<dbReference type="InterPro" id="IPR011990">
    <property type="entry name" value="TPR-like_helical_dom_sf"/>
</dbReference>
<accession>A0A090BV06</accession>
<sequence length="133" mass="14814">MFTFQFSPCGVLWRTVLFGIVISTPIPVTAAVLSPQSQVDFQPAEFAQSTADLELSRQQTKANHPKFIDLSIQLATAYQTVGNYAQAYKVLQDTLSRAQSIIPEKKILLASQLSDVLLAMQQPEETINSRWLN</sequence>
<evidence type="ECO:0000313" key="2">
    <source>
        <dbReference type="EMBL" id="BAP56021.1"/>
    </source>
</evidence>
<evidence type="ECO:0000256" key="1">
    <source>
        <dbReference type="SAM" id="Phobius"/>
    </source>
</evidence>
<dbReference type="KEGG" id="tig:THII_1724"/>
<proteinExistence type="predicted"/>
<protein>
    <recommendedName>
        <fullName evidence="4">TPR repeat-containing protein</fullName>
    </recommendedName>
</protein>
<dbReference type="Gene3D" id="1.25.40.10">
    <property type="entry name" value="Tetratricopeptide repeat domain"/>
    <property type="match status" value="1"/>
</dbReference>
<dbReference type="Proteomes" id="UP000031623">
    <property type="component" value="Chromosome"/>
</dbReference>
<dbReference type="HOGENOM" id="CLU_1905808_0_0_6"/>
<feature type="transmembrane region" description="Helical" evidence="1">
    <location>
        <begin position="12"/>
        <end position="33"/>
    </location>
</feature>
<gene>
    <name evidence="2" type="ORF">THII_1724</name>
</gene>
<reference evidence="2 3" key="1">
    <citation type="journal article" date="2014" name="ISME J.">
        <title>Ecophysiology of Thioploca ingrica as revealed by the complete genome sequence supplemented with proteomic evidence.</title>
        <authorList>
            <person name="Kojima H."/>
            <person name="Ogura Y."/>
            <person name="Yamamoto N."/>
            <person name="Togashi T."/>
            <person name="Mori H."/>
            <person name="Watanabe T."/>
            <person name="Nemoto F."/>
            <person name="Kurokawa K."/>
            <person name="Hayashi T."/>
            <person name="Fukui M."/>
        </authorList>
    </citation>
    <scope>NUCLEOTIDE SEQUENCE [LARGE SCALE GENOMIC DNA]</scope>
</reference>
<dbReference type="AlphaFoldDB" id="A0A090BV06"/>
<keyword evidence="1" id="KW-1133">Transmembrane helix</keyword>
<name>A0A090BV06_9GAMM</name>
<keyword evidence="1" id="KW-0812">Transmembrane</keyword>
<organism evidence="2 3">
    <name type="scientific">Thioploca ingrica</name>
    <dbReference type="NCBI Taxonomy" id="40754"/>
    <lineage>
        <taxon>Bacteria</taxon>
        <taxon>Pseudomonadati</taxon>
        <taxon>Pseudomonadota</taxon>
        <taxon>Gammaproteobacteria</taxon>
        <taxon>Thiotrichales</taxon>
        <taxon>Thiotrichaceae</taxon>
        <taxon>Thioploca</taxon>
    </lineage>
</organism>
<evidence type="ECO:0000313" key="3">
    <source>
        <dbReference type="Proteomes" id="UP000031623"/>
    </source>
</evidence>
<keyword evidence="1" id="KW-0472">Membrane</keyword>
<dbReference type="EMBL" id="AP014633">
    <property type="protein sequence ID" value="BAP56021.1"/>
    <property type="molecule type" value="Genomic_DNA"/>
</dbReference>